<feature type="binding site" evidence="1">
    <location>
        <position position="19"/>
    </location>
    <ligand>
        <name>S-adenosyl-L-methionine</name>
        <dbReference type="ChEBI" id="CHEBI:59789"/>
    </ligand>
</feature>
<dbReference type="GO" id="GO:0003723">
    <property type="term" value="F:RNA binding"/>
    <property type="evidence" value="ECO:0007669"/>
    <property type="project" value="UniProtKB-UniRule"/>
</dbReference>
<organism evidence="2 3">
    <name type="scientific">Pacificibacter maritimus</name>
    <dbReference type="NCBI Taxonomy" id="762213"/>
    <lineage>
        <taxon>Bacteria</taxon>
        <taxon>Pseudomonadati</taxon>
        <taxon>Pseudomonadota</taxon>
        <taxon>Alphaproteobacteria</taxon>
        <taxon>Rhodobacterales</taxon>
        <taxon>Roseobacteraceae</taxon>
        <taxon>Pacificibacter</taxon>
    </lineage>
</organism>
<proteinExistence type="inferred from homology"/>
<feature type="binding site" evidence="1">
    <location>
        <position position="164"/>
    </location>
    <ligand>
        <name>S-adenosyl-L-methionine</name>
        <dbReference type="ChEBI" id="CHEBI:59789"/>
    </ligand>
</feature>
<feature type="site" description="Interaction with substrate rRNA" evidence="1">
    <location>
        <position position="4"/>
    </location>
</feature>
<dbReference type="SUPFAM" id="SSF53335">
    <property type="entry name" value="S-adenosyl-L-methionine-dependent methyltransferases"/>
    <property type="match status" value="1"/>
</dbReference>
<evidence type="ECO:0000313" key="2">
    <source>
        <dbReference type="EMBL" id="RPE71453.1"/>
    </source>
</evidence>
<comment type="caution">
    <text evidence="2">The sequence shown here is derived from an EMBL/GenBank/DDBJ whole genome shotgun (WGS) entry which is preliminary data.</text>
</comment>
<name>A0A3N4ULY3_9RHOB</name>
<dbReference type="InterPro" id="IPR029063">
    <property type="entry name" value="SAM-dependent_MTases_sf"/>
</dbReference>
<protein>
    <recommendedName>
        <fullName evidence="1">Ribosomal RNA large subunit methyltransferase J</fullName>
        <ecNumber evidence="1">2.1.1.266</ecNumber>
    </recommendedName>
    <alternativeName>
        <fullName evidence="1">23S rRNA (adenine(2030)-N6)-methyltransferase</fullName>
    </alternativeName>
    <alternativeName>
        <fullName evidence="1">23S rRNA m6A2030 methyltransferase</fullName>
    </alternativeName>
</protein>
<keyword evidence="1 2" id="KW-0489">Methyltransferase</keyword>
<dbReference type="GO" id="GO:0036307">
    <property type="term" value="F:23S rRNA (adenine(2030)-N(6))-methyltransferase activity"/>
    <property type="evidence" value="ECO:0007669"/>
    <property type="project" value="UniProtKB-UniRule"/>
</dbReference>
<reference evidence="2 3" key="1">
    <citation type="submission" date="2018-11" db="EMBL/GenBank/DDBJ databases">
        <title>Genomic Encyclopedia of Type Strains, Phase IV (KMG-IV): sequencing the most valuable type-strain genomes for metagenomic binning, comparative biology and taxonomic classification.</title>
        <authorList>
            <person name="Goeker M."/>
        </authorList>
    </citation>
    <scope>NUCLEOTIDE SEQUENCE [LARGE SCALE GENOMIC DNA]</scope>
    <source>
        <strain evidence="2 3">DSM 104731</strain>
    </source>
</reference>
<feature type="active site" description="Proton acceptor" evidence="1">
    <location>
        <position position="164"/>
    </location>
</feature>
<feature type="binding site" evidence="1">
    <location>
        <position position="97"/>
    </location>
    <ligand>
        <name>S-adenosyl-L-methionine</name>
        <dbReference type="ChEBI" id="CHEBI:59789"/>
    </ligand>
</feature>
<gene>
    <name evidence="1" type="primary">rlmJ</name>
    <name evidence="2" type="ORF">EDD53_0572</name>
</gene>
<dbReference type="HAMAP" id="MF_00934">
    <property type="entry name" value="23SrRNA_methyltr_J"/>
    <property type="match status" value="1"/>
</dbReference>
<keyword evidence="1 2" id="KW-0808">Transferase</keyword>
<comment type="function">
    <text evidence="1">Specifically methylates the adenine in position 2030 of 23S rRNA.</text>
</comment>
<dbReference type="Pfam" id="PF04378">
    <property type="entry name" value="RsmJ"/>
    <property type="match status" value="1"/>
</dbReference>
<dbReference type="PANTHER" id="PTHR37426:SF1">
    <property type="entry name" value="RIBOSOMAL RNA LARGE SUBUNIT METHYLTRANSFERASE J"/>
    <property type="match status" value="1"/>
</dbReference>
<dbReference type="Proteomes" id="UP000269689">
    <property type="component" value="Unassembled WGS sequence"/>
</dbReference>
<keyword evidence="1" id="KW-0694">RNA-binding</keyword>
<feature type="binding site" evidence="1">
    <location>
        <begin position="143"/>
        <end position="144"/>
    </location>
    <ligand>
        <name>S-adenosyl-L-methionine</name>
        <dbReference type="ChEBI" id="CHEBI:59789"/>
    </ligand>
</feature>
<comment type="catalytic activity">
    <reaction evidence="1">
        <text>adenosine(2030) in 23S rRNA + S-adenosyl-L-methionine = N(6)-methyladenosine(2030) in 23S rRNA + S-adenosyl-L-homocysteine + H(+)</text>
        <dbReference type="Rhea" id="RHEA:43736"/>
        <dbReference type="Rhea" id="RHEA-COMP:10668"/>
        <dbReference type="Rhea" id="RHEA-COMP:10669"/>
        <dbReference type="ChEBI" id="CHEBI:15378"/>
        <dbReference type="ChEBI" id="CHEBI:57856"/>
        <dbReference type="ChEBI" id="CHEBI:59789"/>
        <dbReference type="ChEBI" id="CHEBI:74411"/>
        <dbReference type="ChEBI" id="CHEBI:74449"/>
        <dbReference type="EC" id="2.1.1.266"/>
    </reaction>
</comment>
<dbReference type="GO" id="GO:0005829">
    <property type="term" value="C:cytosol"/>
    <property type="evidence" value="ECO:0007669"/>
    <property type="project" value="TreeGrafter"/>
</dbReference>
<dbReference type="AlphaFoldDB" id="A0A3N4ULY3"/>
<comment type="similarity">
    <text evidence="1">Belongs to the RlmJ family.</text>
</comment>
<dbReference type="Gene3D" id="3.40.50.150">
    <property type="entry name" value="Vaccinia Virus protein VP39"/>
    <property type="match status" value="1"/>
</dbReference>
<evidence type="ECO:0000313" key="3">
    <source>
        <dbReference type="Proteomes" id="UP000269689"/>
    </source>
</evidence>
<keyword evidence="3" id="KW-1185">Reference proteome</keyword>
<dbReference type="RefSeq" id="WP_123791666.1">
    <property type="nucleotide sequence ID" value="NZ_RKQK01000001.1"/>
</dbReference>
<dbReference type="PANTHER" id="PTHR37426">
    <property type="entry name" value="RIBOSOMAL RNA LARGE SUBUNIT METHYLTRANSFERASE J"/>
    <property type="match status" value="1"/>
</dbReference>
<feature type="binding site" evidence="1">
    <location>
        <position position="42"/>
    </location>
    <ligand>
        <name>S-adenosyl-L-methionine</name>
        <dbReference type="ChEBI" id="CHEBI:59789"/>
    </ligand>
</feature>
<dbReference type="GO" id="GO:0070475">
    <property type="term" value="P:rRNA base methylation"/>
    <property type="evidence" value="ECO:0007669"/>
    <property type="project" value="UniProtKB-UniRule"/>
</dbReference>
<keyword evidence="1" id="KW-0698">rRNA processing</keyword>
<keyword evidence="1" id="KW-0949">S-adenosyl-L-methionine</keyword>
<feature type="binding site" evidence="1">
    <location>
        <position position="115"/>
    </location>
    <ligand>
        <name>S-adenosyl-L-methionine</name>
        <dbReference type="ChEBI" id="CHEBI:59789"/>
    </ligand>
</feature>
<accession>A0A3N4ULY3</accession>
<dbReference type="InterPro" id="IPR007473">
    <property type="entry name" value="RlmJ"/>
</dbReference>
<evidence type="ECO:0000256" key="1">
    <source>
        <dbReference type="HAMAP-Rule" id="MF_00934"/>
    </source>
</evidence>
<dbReference type="EC" id="2.1.1.266" evidence="1"/>
<comment type="subunit">
    <text evidence="1">Monomer.</text>
</comment>
<dbReference type="EMBL" id="RKQK01000001">
    <property type="protein sequence ID" value="RPE71453.1"/>
    <property type="molecule type" value="Genomic_DNA"/>
</dbReference>
<sequence>MLSYQHGFHAGNLADVQKHALLAVMIDYLTRKDKPLSYIETHAGRGAYDLQGSQAQKTGEAAAGILKVSDWFDADHPYSRARKSVSESHGKSIYPGSPLLAQALLRDFDNMRLAELHPAEFAHLESALQVSNSYVGLNAQQKDGFALAQSICPPTPRRGLCLIDPPYEIKSDYAMLPDYIAKLHRKWNVGVIALWYPILTGGAHKPMTRALLGLNLPDVLHHEVHFPPAREGHGMIGSGMFIINTPWGLSDEAARLTQKFAKLT</sequence>
<dbReference type="OrthoDB" id="9791274at2"/>